<accession>A0A9P6HP01</accession>
<dbReference type="AlphaFoldDB" id="A0A9P6HP01"/>
<gene>
    <name evidence="2" type="ORF">BJ322DRAFT_1118980</name>
</gene>
<feature type="transmembrane region" description="Helical" evidence="1">
    <location>
        <begin position="526"/>
        <end position="554"/>
    </location>
</feature>
<feature type="transmembrane region" description="Helical" evidence="1">
    <location>
        <begin position="574"/>
        <end position="591"/>
    </location>
</feature>
<proteinExistence type="predicted"/>
<keyword evidence="3" id="KW-1185">Reference proteome</keyword>
<evidence type="ECO:0000313" key="2">
    <source>
        <dbReference type="EMBL" id="KAF9791259.1"/>
    </source>
</evidence>
<reference evidence="2" key="1">
    <citation type="journal article" date="2020" name="Nat. Commun.">
        <title>Large-scale genome sequencing of mycorrhizal fungi provides insights into the early evolution of symbiotic traits.</title>
        <authorList>
            <person name="Miyauchi S."/>
            <person name="Kiss E."/>
            <person name="Kuo A."/>
            <person name="Drula E."/>
            <person name="Kohler A."/>
            <person name="Sanchez-Garcia M."/>
            <person name="Morin E."/>
            <person name="Andreopoulos B."/>
            <person name="Barry K.W."/>
            <person name="Bonito G."/>
            <person name="Buee M."/>
            <person name="Carver A."/>
            <person name="Chen C."/>
            <person name="Cichocki N."/>
            <person name="Clum A."/>
            <person name="Culley D."/>
            <person name="Crous P.W."/>
            <person name="Fauchery L."/>
            <person name="Girlanda M."/>
            <person name="Hayes R.D."/>
            <person name="Keri Z."/>
            <person name="LaButti K."/>
            <person name="Lipzen A."/>
            <person name="Lombard V."/>
            <person name="Magnuson J."/>
            <person name="Maillard F."/>
            <person name="Murat C."/>
            <person name="Nolan M."/>
            <person name="Ohm R.A."/>
            <person name="Pangilinan J."/>
            <person name="Pereira M.F."/>
            <person name="Perotto S."/>
            <person name="Peter M."/>
            <person name="Pfister S."/>
            <person name="Riley R."/>
            <person name="Sitrit Y."/>
            <person name="Stielow J.B."/>
            <person name="Szollosi G."/>
            <person name="Zifcakova L."/>
            <person name="Stursova M."/>
            <person name="Spatafora J.W."/>
            <person name="Tedersoo L."/>
            <person name="Vaario L.M."/>
            <person name="Yamada A."/>
            <person name="Yan M."/>
            <person name="Wang P."/>
            <person name="Xu J."/>
            <person name="Bruns T."/>
            <person name="Baldrian P."/>
            <person name="Vilgalys R."/>
            <person name="Dunand C."/>
            <person name="Henrissat B."/>
            <person name="Grigoriev I.V."/>
            <person name="Hibbett D."/>
            <person name="Nagy L.G."/>
            <person name="Martin F.M."/>
        </authorList>
    </citation>
    <scope>NUCLEOTIDE SEQUENCE</scope>
    <source>
        <strain evidence="2">UH-Tt-Lm1</strain>
    </source>
</reference>
<protein>
    <submittedName>
        <fullName evidence="2">Gaa1-domain-containing protein</fullName>
    </submittedName>
</protein>
<dbReference type="EMBL" id="WIUZ02000002">
    <property type="protein sequence ID" value="KAF9791259.1"/>
    <property type="molecule type" value="Genomic_DNA"/>
</dbReference>
<organism evidence="2 3">
    <name type="scientific">Thelephora terrestris</name>
    <dbReference type="NCBI Taxonomy" id="56493"/>
    <lineage>
        <taxon>Eukaryota</taxon>
        <taxon>Fungi</taxon>
        <taxon>Dikarya</taxon>
        <taxon>Basidiomycota</taxon>
        <taxon>Agaricomycotina</taxon>
        <taxon>Agaricomycetes</taxon>
        <taxon>Thelephorales</taxon>
        <taxon>Thelephoraceae</taxon>
        <taxon>Thelephora</taxon>
    </lineage>
</organism>
<dbReference type="Gene3D" id="3.40.630.10">
    <property type="entry name" value="Zn peptidases"/>
    <property type="match status" value="1"/>
</dbReference>
<evidence type="ECO:0000256" key="1">
    <source>
        <dbReference type="SAM" id="Phobius"/>
    </source>
</evidence>
<feature type="transmembrane region" description="Helical" evidence="1">
    <location>
        <begin position="489"/>
        <end position="506"/>
    </location>
</feature>
<dbReference type="OrthoDB" id="445301at2759"/>
<comment type="caution">
    <text evidence="2">The sequence shown here is derived from an EMBL/GenBank/DDBJ whole genome shotgun (WGS) entry which is preliminary data.</text>
</comment>
<dbReference type="Proteomes" id="UP000736335">
    <property type="component" value="Unassembled WGS sequence"/>
</dbReference>
<keyword evidence="1" id="KW-0472">Membrane</keyword>
<name>A0A9P6HP01_9AGAM</name>
<feature type="non-terminal residue" evidence="2">
    <location>
        <position position="626"/>
    </location>
</feature>
<dbReference type="GO" id="GO:0042765">
    <property type="term" value="C:GPI-anchor transamidase complex"/>
    <property type="evidence" value="ECO:0007669"/>
    <property type="project" value="InterPro"/>
</dbReference>
<keyword evidence="1" id="KW-0812">Transmembrane</keyword>
<dbReference type="PANTHER" id="PTHR13304:SF0">
    <property type="entry name" value="GLYCOSYLPHOSPHATIDYLINOSITOL ANCHOR ATTACHMENT 1 PROTEIN"/>
    <property type="match status" value="1"/>
</dbReference>
<evidence type="ECO:0000313" key="3">
    <source>
        <dbReference type="Proteomes" id="UP000736335"/>
    </source>
</evidence>
<feature type="transmembrane region" description="Helical" evidence="1">
    <location>
        <begin position="461"/>
        <end position="483"/>
    </location>
</feature>
<keyword evidence="1" id="KW-1133">Transmembrane helix</keyword>
<feature type="transmembrane region" description="Helical" evidence="1">
    <location>
        <begin position="603"/>
        <end position="623"/>
    </location>
</feature>
<reference evidence="2" key="2">
    <citation type="submission" date="2020-11" db="EMBL/GenBank/DDBJ databases">
        <authorList>
            <consortium name="DOE Joint Genome Institute"/>
            <person name="Kuo A."/>
            <person name="Miyauchi S."/>
            <person name="Kiss E."/>
            <person name="Drula E."/>
            <person name="Kohler A."/>
            <person name="Sanchez-Garcia M."/>
            <person name="Andreopoulos B."/>
            <person name="Barry K.W."/>
            <person name="Bonito G."/>
            <person name="Buee M."/>
            <person name="Carver A."/>
            <person name="Chen C."/>
            <person name="Cichocki N."/>
            <person name="Clum A."/>
            <person name="Culley D."/>
            <person name="Crous P.W."/>
            <person name="Fauchery L."/>
            <person name="Girlanda M."/>
            <person name="Hayes R."/>
            <person name="Keri Z."/>
            <person name="Labutti K."/>
            <person name="Lipzen A."/>
            <person name="Lombard V."/>
            <person name="Magnuson J."/>
            <person name="Maillard F."/>
            <person name="Morin E."/>
            <person name="Murat C."/>
            <person name="Nolan M."/>
            <person name="Ohm R."/>
            <person name="Pangilinan J."/>
            <person name="Pereira M."/>
            <person name="Perotto S."/>
            <person name="Peter M."/>
            <person name="Riley R."/>
            <person name="Sitrit Y."/>
            <person name="Stielow B."/>
            <person name="Szollosi G."/>
            <person name="Zifcakova L."/>
            <person name="Stursova M."/>
            <person name="Spatafora J.W."/>
            <person name="Tedersoo L."/>
            <person name="Vaario L.-M."/>
            <person name="Yamada A."/>
            <person name="Yan M."/>
            <person name="Wang P."/>
            <person name="Xu J."/>
            <person name="Bruns T."/>
            <person name="Baldrian P."/>
            <person name="Vilgalys R."/>
            <person name="Henrissat B."/>
            <person name="Grigoriev I.V."/>
            <person name="Hibbett D."/>
            <person name="Nagy L.G."/>
            <person name="Martin F.M."/>
        </authorList>
    </citation>
    <scope>NUCLEOTIDE SEQUENCE</scope>
    <source>
        <strain evidence="2">UH-Tt-Lm1</strain>
    </source>
</reference>
<sequence length="626" mass="70255">MAPNLREILGRLRIRAAGSKLKRRKVLDTVAWTHFLKFKVLLLVVGYMWIFLLPVKELSRGIYIDENALQPGGVNTNWNWGDVHRADTYLSELERLRDANATSAERAEYISLQFQKLRIPASIQNYKFHTRDGPVSGSNAYGILSAPRYSGAEATIISASWLSRTGEGDGTLNLRGVATVLSLAAFLNQYSFWSKDLIFLIPDGYMEGMQAWASAYHGHQQSSVYAEPLQLTSGVIWTALNIDYPGHSFSHLGIFWEGLNGRLPNQDLLNSFHIISRNTGGVPVLLYDNYDPDDNNWGDPLPLLWLPSILKNNGRVKDYVYRARNLLRHVSYQARGHPSGIHGLLHQFHIDAFTIFAVPATGPHGFHAIGRIVESTLRTCNNLLERLHASFFFYLFPESGSFTKIGNYLPSAVVISTAILFSGLRSWVRAGWVEVPLRASKEGKVKDGQEKKWERRSRPSLQAVLIILATHALGVPLYFVLSWQTLPRLLGLAWLCALVLLAPRFIDKLDSNTTKTAPIWMLLRSFNLYFASAVISATSVLNFSLAAVLAFLFGVPLSFSGPTDDALTSVTLRLAYLLLAIFWFTPAWNVMDQAMWDWEFLGGYFAPFICLIYVPIVWQAVIVSSL</sequence>
<dbReference type="PANTHER" id="PTHR13304">
    <property type="entry name" value="GLYCOSYLPHOSPHATIDYLINOSITOL ANCHOR ATTACHMENT 1 PROTEIN"/>
    <property type="match status" value="1"/>
</dbReference>
<dbReference type="Pfam" id="PF04114">
    <property type="entry name" value="Gaa1"/>
    <property type="match status" value="1"/>
</dbReference>
<dbReference type="InterPro" id="IPR007246">
    <property type="entry name" value="Gaa1"/>
</dbReference>
<dbReference type="GO" id="GO:0016255">
    <property type="term" value="P:attachment of GPI anchor to protein"/>
    <property type="evidence" value="ECO:0007669"/>
    <property type="project" value="TreeGrafter"/>
</dbReference>
<feature type="transmembrane region" description="Helical" evidence="1">
    <location>
        <begin position="30"/>
        <end position="52"/>
    </location>
</feature>